<feature type="region of interest" description="Disordered" evidence="8">
    <location>
        <begin position="210"/>
        <end position="241"/>
    </location>
</feature>
<feature type="compositionally biased region" description="Basic and acidic residues" evidence="8">
    <location>
        <begin position="216"/>
        <end position="230"/>
    </location>
</feature>
<evidence type="ECO:0000256" key="5">
    <source>
        <dbReference type="ARBA" id="ARBA00023187"/>
    </source>
</evidence>
<organism evidence="9 10">
    <name type="scientific">Fusarium avenaceum</name>
    <dbReference type="NCBI Taxonomy" id="40199"/>
    <lineage>
        <taxon>Eukaryota</taxon>
        <taxon>Fungi</taxon>
        <taxon>Dikarya</taxon>
        <taxon>Ascomycota</taxon>
        <taxon>Pezizomycotina</taxon>
        <taxon>Sordariomycetes</taxon>
        <taxon>Hypocreomycetidae</taxon>
        <taxon>Hypocreales</taxon>
        <taxon>Nectriaceae</taxon>
        <taxon>Fusarium</taxon>
        <taxon>Fusarium tricinctum species complex</taxon>
    </lineage>
</organism>
<evidence type="ECO:0000256" key="6">
    <source>
        <dbReference type="ARBA" id="ARBA00023242"/>
    </source>
</evidence>
<comment type="caution">
    <text evidence="9">The sequence shown here is derived from an EMBL/GenBank/DDBJ whole genome shotgun (WGS) entry which is preliminary data.</text>
</comment>
<comment type="subcellular location">
    <subcellularLocation>
        <location evidence="1 7">Nucleus</location>
    </subcellularLocation>
</comment>
<dbReference type="InterPro" id="IPR005037">
    <property type="entry name" value="PRP38"/>
</dbReference>
<evidence type="ECO:0000256" key="3">
    <source>
        <dbReference type="ARBA" id="ARBA00022664"/>
    </source>
</evidence>
<keyword evidence="6 7" id="KW-0539">Nucleus</keyword>
<comment type="function">
    <text evidence="7">Required for pre-mRNA splicing.</text>
</comment>
<dbReference type="Pfam" id="PF03371">
    <property type="entry name" value="PRP38"/>
    <property type="match status" value="1"/>
</dbReference>
<keyword evidence="4 7" id="KW-0747">Spliceosome</keyword>
<evidence type="ECO:0000256" key="8">
    <source>
        <dbReference type="SAM" id="MobiDB-lite"/>
    </source>
</evidence>
<protein>
    <recommendedName>
        <fullName evidence="7">Pre-mRNA-splicing factor 38</fullName>
    </recommendedName>
</protein>
<dbReference type="Proteomes" id="UP000782241">
    <property type="component" value="Unassembled WGS sequence"/>
</dbReference>
<dbReference type="EMBL" id="JAGPUO010000021">
    <property type="protein sequence ID" value="KAG5656598.1"/>
    <property type="molecule type" value="Genomic_DNA"/>
</dbReference>
<comment type="similarity">
    <text evidence="2 7">Belongs to the PRP38 family.</text>
</comment>
<dbReference type="GO" id="GO:0000398">
    <property type="term" value="P:mRNA splicing, via spliceosome"/>
    <property type="evidence" value="ECO:0007669"/>
    <property type="project" value="UniProtKB-UniRule"/>
</dbReference>
<name>A0A9P7GY92_9HYPO</name>
<dbReference type="AlphaFoldDB" id="A0A9P7GY92"/>
<evidence type="ECO:0000313" key="10">
    <source>
        <dbReference type="Proteomes" id="UP000782241"/>
    </source>
</evidence>
<gene>
    <name evidence="9" type="ORF">KAF25_000185</name>
</gene>
<keyword evidence="10" id="KW-1185">Reference proteome</keyword>
<evidence type="ECO:0000256" key="7">
    <source>
        <dbReference type="RuleBase" id="RU367025"/>
    </source>
</evidence>
<sequence length="313" mass="35898">MSRNKDTVHADASRFLDERGSNVSVAPNGLNPATIMEKAVKDRVVDSYFYKEQCFALNEADIVDRVVEHVNFIGGTSGVTQKPSPFLCLAFKLLELSPSDAVLQEYLTYGGEAFKYLRALACFYYRLTRQAKDVYAMLEPFLEDRRKLRRRGRAGVTLTYMDEFVDELLTKERVCGTSLWKMPKREVLEDLEILEPRVSPLGDLEDLLEEEDEAEKENGTREESGEISERDEMDVDRDERRRTGAAHLDLPARFQQHNAQDRVAIYNPAGPVLIPPKDYIATPRDFRKHNCNNRMKRPPFATIMACATEYRMA</sequence>
<evidence type="ECO:0000256" key="2">
    <source>
        <dbReference type="ARBA" id="ARBA00006164"/>
    </source>
</evidence>
<proteinExistence type="inferred from homology"/>
<dbReference type="GO" id="GO:0005681">
    <property type="term" value="C:spliceosomal complex"/>
    <property type="evidence" value="ECO:0007669"/>
    <property type="project" value="UniProtKB-KW"/>
</dbReference>
<keyword evidence="3 7" id="KW-0507">mRNA processing</keyword>
<keyword evidence="5 7" id="KW-0508">mRNA splicing</keyword>
<evidence type="ECO:0000313" key="9">
    <source>
        <dbReference type="EMBL" id="KAG5656598.1"/>
    </source>
</evidence>
<reference evidence="9" key="1">
    <citation type="submission" date="2021-04" db="EMBL/GenBank/DDBJ databases">
        <title>Draft genome of Fusarium avenaceum strain F156N33, isolated from an atmospheric sample in Virginia.</title>
        <authorList>
            <person name="Yang S."/>
            <person name="Vinatzer B.A."/>
            <person name="Coleman J."/>
        </authorList>
    </citation>
    <scope>NUCLEOTIDE SEQUENCE</scope>
    <source>
        <strain evidence="9">F156N33</strain>
    </source>
</reference>
<evidence type="ECO:0000256" key="4">
    <source>
        <dbReference type="ARBA" id="ARBA00022728"/>
    </source>
</evidence>
<accession>A0A9P7GY92</accession>
<dbReference type="PANTHER" id="PTHR23142">
    <property type="entry name" value="PRE-MRNA-SPLICING FACTOR 38A-RELATED"/>
    <property type="match status" value="1"/>
</dbReference>
<evidence type="ECO:0000256" key="1">
    <source>
        <dbReference type="ARBA" id="ARBA00004123"/>
    </source>
</evidence>